<dbReference type="NCBIfam" id="TIGR01378">
    <property type="entry name" value="thi_PPkinase"/>
    <property type="match status" value="1"/>
</dbReference>
<dbReference type="GO" id="GO:0004788">
    <property type="term" value="F:thiamine diphosphokinase activity"/>
    <property type="evidence" value="ECO:0007669"/>
    <property type="project" value="UniProtKB-UniRule"/>
</dbReference>
<evidence type="ECO:0000256" key="4">
    <source>
        <dbReference type="ARBA" id="ARBA00022840"/>
    </source>
</evidence>
<dbReference type="InterPro" id="IPR006282">
    <property type="entry name" value="Thi_PPkinase"/>
</dbReference>
<dbReference type="GO" id="GO:0006772">
    <property type="term" value="P:thiamine metabolic process"/>
    <property type="evidence" value="ECO:0007669"/>
    <property type="project" value="UniProtKB-UniRule"/>
</dbReference>
<dbReference type="Pfam" id="PF04263">
    <property type="entry name" value="TPK_catalytic"/>
    <property type="match status" value="1"/>
</dbReference>
<dbReference type="AlphaFoldDB" id="A0A8J6LHR5"/>
<keyword evidence="8" id="KW-1185">Reference proteome</keyword>
<protein>
    <recommendedName>
        <fullName evidence="5">Thiamine diphosphokinase</fullName>
        <ecNumber evidence="5">2.7.6.2</ecNumber>
    </recommendedName>
</protein>
<keyword evidence="3" id="KW-0418">Kinase</keyword>
<evidence type="ECO:0000313" key="8">
    <source>
        <dbReference type="Proteomes" id="UP000657177"/>
    </source>
</evidence>
<dbReference type="InterPro" id="IPR036371">
    <property type="entry name" value="TPK_B1-bd_sf"/>
</dbReference>
<dbReference type="SUPFAM" id="SSF63999">
    <property type="entry name" value="Thiamin pyrophosphokinase, catalytic domain"/>
    <property type="match status" value="1"/>
</dbReference>
<reference evidence="7" key="1">
    <citation type="submission" date="2020-06" db="EMBL/GenBank/DDBJ databases">
        <title>Novel chitinolytic bacterium.</title>
        <authorList>
            <person name="Ungkulpasvich U."/>
            <person name="Kosugi A."/>
            <person name="Uke A."/>
        </authorList>
    </citation>
    <scope>NUCLEOTIDE SEQUENCE</scope>
    <source>
        <strain evidence="7">UUS1-1</strain>
    </source>
</reference>
<dbReference type="Pfam" id="PF04265">
    <property type="entry name" value="TPK_B1_binding"/>
    <property type="match status" value="1"/>
</dbReference>
<dbReference type="GO" id="GO:0009229">
    <property type="term" value="P:thiamine diphosphate biosynthetic process"/>
    <property type="evidence" value="ECO:0007669"/>
    <property type="project" value="InterPro"/>
</dbReference>
<dbReference type="SMART" id="SM00983">
    <property type="entry name" value="TPK_B1_binding"/>
    <property type="match status" value="1"/>
</dbReference>
<keyword evidence="1 7" id="KW-0808">Transferase</keyword>
<gene>
    <name evidence="7" type="ORF">G5B42_03095</name>
</gene>
<dbReference type="PANTHER" id="PTHR41299">
    <property type="entry name" value="THIAMINE PYROPHOSPHOKINASE"/>
    <property type="match status" value="1"/>
</dbReference>
<dbReference type="InterPro" id="IPR036759">
    <property type="entry name" value="TPK_catalytic_sf"/>
</dbReference>
<dbReference type="RefSeq" id="WP_181338972.1">
    <property type="nucleotide sequence ID" value="NZ_JAAKDE010000004.1"/>
</dbReference>
<keyword evidence="2" id="KW-0547">Nucleotide-binding</keyword>
<evidence type="ECO:0000313" key="7">
    <source>
        <dbReference type="EMBL" id="MBA2132530.1"/>
    </source>
</evidence>
<evidence type="ECO:0000256" key="3">
    <source>
        <dbReference type="ARBA" id="ARBA00022777"/>
    </source>
</evidence>
<evidence type="ECO:0000256" key="2">
    <source>
        <dbReference type="ARBA" id="ARBA00022741"/>
    </source>
</evidence>
<accession>A0A8J6LHR5</accession>
<name>A0A8J6LHR5_9FIRM</name>
<keyword evidence="4" id="KW-0067">ATP-binding</keyword>
<dbReference type="Gene3D" id="3.40.50.10240">
    <property type="entry name" value="Thiamin pyrophosphokinase, catalytic domain"/>
    <property type="match status" value="1"/>
</dbReference>
<dbReference type="SUPFAM" id="SSF63862">
    <property type="entry name" value="Thiamin pyrophosphokinase, substrate-binding domain"/>
    <property type="match status" value="1"/>
</dbReference>
<dbReference type="Proteomes" id="UP000657177">
    <property type="component" value="Unassembled WGS sequence"/>
</dbReference>
<dbReference type="InterPro" id="IPR053149">
    <property type="entry name" value="TPK"/>
</dbReference>
<evidence type="ECO:0000259" key="6">
    <source>
        <dbReference type="SMART" id="SM00983"/>
    </source>
</evidence>
<evidence type="ECO:0000256" key="1">
    <source>
        <dbReference type="ARBA" id="ARBA00022679"/>
    </source>
</evidence>
<feature type="domain" description="Thiamin pyrophosphokinase thiamin-binding" evidence="6">
    <location>
        <begin position="147"/>
        <end position="212"/>
    </location>
</feature>
<dbReference type="EC" id="2.7.6.2" evidence="5"/>
<dbReference type="InterPro" id="IPR007371">
    <property type="entry name" value="TPK_catalytic"/>
</dbReference>
<dbReference type="GO" id="GO:0030975">
    <property type="term" value="F:thiamine binding"/>
    <property type="evidence" value="ECO:0007669"/>
    <property type="project" value="InterPro"/>
</dbReference>
<sequence length="233" mass="25448">MQATGKKAILVGGGPVHYGLLRTALAAGYDLLFAVDGGGKPLADLGYQPQFLLGDFDSLPLSYQNELAAKGVQVLRYQQEKDWTDLELALNQIAAQQCHTMLVFGALGGRLDHTLVNISLMYRMEQSGTELVLIGDEQAVTLMTGQGRIRIFPFPGGHFSLLPYPFNAQGVSIWGAKYPLERATLELGSTRGIHNEFLTGPVEVELEAGSLLIIVEGLRHCPEGRTLFQRLPR</sequence>
<dbReference type="CDD" id="cd07995">
    <property type="entry name" value="TPK"/>
    <property type="match status" value="1"/>
</dbReference>
<proteinExistence type="predicted"/>
<dbReference type="InterPro" id="IPR007373">
    <property type="entry name" value="Thiamin_PyroPKinase_B1-bd"/>
</dbReference>
<comment type="caution">
    <text evidence="7">The sequence shown here is derived from an EMBL/GenBank/DDBJ whole genome shotgun (WGS) entry which is preliminary data.</text>
</comment>
<dbReference type="GO" id="GO:0016301">
    <property type="term" value="F:kinase activity"/>
    <property type="evidence" value="ECO:0007669"/>
    <property type="project" value="UniProtKB-KW"/>
</dbReference>
<organism evidence="7 8">
    <name type="scientific">Capillibacterium thermochitinicola</name>
    <dbReference type="NCBI Taxonomy" id="2699427"/>
    <lineage>
        <taxon>Bacteria</taxon>
        <taxon>Bacillati</taxon>
        <taxon>Bacillota</taxon>
        <taxon>Capillibacterium</taxon>
    </lineage>
</organism>
<dbReference type="GO" id="GO:0005524">
    <property type="term" value="F:ATP binding"/>
    <property type="evidence" value="ECO:0007669"/>
    <property type="project" value="UniProtKB-KW"/>
</dbReference>
<dbReference type="PANTHER" id="PTHR41299:SF1">
    <property type="entry name" value="THIAMINE PYROPHOSPHOKINASE"/>
    <property type="match status" value="1"/>
</dbReference>
<dbReference type="EMBL" id="JAAKDE010000004">
    <property type="protein sequence ID" value="MBA2132530.1"/>
    <property type="molecule type" value="Genomic_DNA"/>
</dbReference>
<evidence type="ECO:0000256" key="5">
    <source>
        <dbReference type="NCBIfam" id="TIGR01378"/>
    </source>
</evidence>